<gene>
    <name evidence="7" type="primary">pgi</name>
    <name evidence="9" type="ORF">LZ480_03955</name>
</gene>
<dbReference type="InterPro" id="IPR001672">
    <property type="entry name" value="G6P_Isomerase"/>
</dbReference>
<keyword evidence="3 7" id="KW-0312">Gluconeogenesis</keyword>
<dbReference type="PROSITE" id="PS00174">
    <property type="entry name" value="P_GLUCOSE_ISOMERASE_2"/>
    <property type="match status" value="1"/>
</dbReference>
<dbReference type="SUPFAM" id="SSF53697">
    <property type="entry name" value="SIS domain"/>
    <property type="match status" value="1"/>
</dbReference>
<dbReference type="Proteomes" id="UP001316087">
    <property type="component" value="Unassembled WGS sequence"/>
</dbReference>
<dbReference type="InterPro" id="IPR018189">
    <property type="entry name" value="Phosphoglucose_isomerase_CS"/>
</dbReference>
<comment type="pathway">
    <text evidence="7">Carbohydrate biosynthesis; gluconeogenesis.</text>
</comment>
<dbReference type="CDD" id="cd05016">
    <property type="entry name" value="SIS_PGI_2"/>
    <property type="match status" value="1"/>
</dbReference>
<comment type="similarity">
    <text evidence="2 7 8">Belongs to the GPI family.</text>
</comment>
<evidence type="ECO:0000256" key="4">
    <source>
        <dbReference type="ARBA" id="ARBA00023152"/>
    </source>
</evidence>
<dbReference type="PANTHER" id="PTHR11469:SF1">
    <property type="entry name" value="GLUCOSE-6-PHOSPHATE ISOMERASE"/>
    <property type="match status" value="1"/>
</dbReference>
<comment type="caution">
    <text evidence="9">The sequence shown here is derived from an EMBL/GenBank/DDBJ whole genome shotgun (WGS) entry which is preliminary data.</text>
</comment>
<dbReference type="PRINTS" id="PR00662">
    <property type="entry name" value="G6PISOMERASE"/>
</dbReference>
<dbReference type="EC" id="5.3.1.9" evidence="7"/>
<dbReference type="GO" id="GO:0004347">
    <property type="term" value="F:glucose-6-phosphate isomerase activity"/>
    <property type="evidence" value="ECO:0007669"/>
    <property type="project" value="UniProtKB-EC"/>
</dbReference>
<organism evidence="9 10">
    <name type="scientific">Solibacillus palustris</name>
    <dbReference type="NCBI Taxonomy" id="2908203"/>
    <lineage>
        <taxon>Bacteria</taxon>
        <taxon>Bacillati</taxon>
        <taxon>Bacillota</taxon>
        <taxon>Bacilli</taxon>
        <taxon>Bacillales</taxon>
        <taxon>Caryophanaceae</taxon>
        <taxon>Solibacillus</taxon>
    </lineage>
</organism>
<evidence type="ECO:0000256" key="5">
    <source>
        <dbReference type="ARBA" id="ARBA00023235"/>
    </source>
</evidence>
<dbReference type="Pfam" id="PF00342">
    <property type="entry name" value="PGI"/>
    <property type="match status" value="1"/>
</dbReference>
<evidence type="ECO:0000256" key="2">
    <source>
        <dbReference type="ARBA" id="ARBA00006604"/>
    </source>
</evidence>
<sequence>MIQLLQTGILNESLIQIEWEDYTESVAAIHRHLEGANSEMTGWLNSPIENNIEMVKSIQRIANEIKIAADVLVVIGVGGSFLGAKAIQDALTPYFGDCTNGIEVIYVGQNMSGAYIRQLLNSLEHKEVYVNVISKSGKTMEPALAFRVFRQYMEKRYGDEAYNRIIVTTDAENGLLNKIAKKTGYRQFVIPANIGGRYSVLTPVGLLPVAVAGVDIEKLLEGAKKAATVLKNENLEQNEAYRYAVIRQALYKNGYKIELLASFEPCLAKLHEWWKQLFGESEGKDKKGLFPASVSYSTDLHAIGQFIQDGSPIVFETLLHFKEILFDYQVPFDDQNDDHLNYLANQSFNNINAISKQGTALAHADGGVPIIQLELERLDAYHLGYLIYFFMKACAMSAYLLQVNPFDQPGVEAYKKKMLQLLQIDNFKNEYGVGM</sequence>
<evidence type="ECO:0000256" key="3">
    <source>
        <dbReference type="ARBA" id="ARBA00022432"/>
    </source>
</evidence>
<comment type="subcellular location">
    <subcellularLocation>
        <location evidence="7">Cytoplasm</location>
    </subcellularLocation>
</comment>
<dbReference type="InterPro" id="IPR046348">
    <property type="entry name" value="SIS_dom_sf"/>
</dbReference>
<evidence type="ECO:0000256" key="6">
    <source>
        <dbReference type="ARBA" id="ARBA00029321"/>
    </source>
</evidence>
<keyword evidence="7" id="KW-0963">Cytoplasm</keyword>
<dbReference type="CDD" id="cd05015">
    <property type="entry name" value="SIS_PGI_1"/>
    <property type="match status" value="1"/>
</dbReference>
<evidence type="ECO:0000256" key="7">
    <source>
        <dbReference type="HAMAP-Rule" id="MF_00473"/>
    </source>
</evidence>
<evidence type="ECO:0000313" key="10">
    <source>
        <dbReference type="Proteomes" id="UP001316087"/>
    </source>
</evidence>
<comment type="function">
    <text evidence="7">Catalyzes the reversible isomerization of glucose-6-phosphate to fructose-6-phosphate.</text>
</comment>
<dbReference type="Gene3D" id="3.40.50.10490">
    <property type="entry name" value="Glucose-6-phosphate isomerase like protein, domain 1"/>
    <property type="match status" value="2"/>
</dbReference>
<evidence type="ECO:0000256" key="8">
    <source>
        <dbReference type="RuleBase" id="RU000612"/>
    </source>
</evidence>
<name>A0ABS9U9N3_9BACL</name>
<reference evidence="9 10" key="1">
    <citation type="submission" date="2022-03" db="EMBL/GenBank/DDBJ databases">
        <authorList>
            <person name="Jo J.-H."/>
            <person name="Im W.-T."/>
        </authorList>
    </citation>
    <scope>NUCLEOTIDE SEQUENCE [LARGE SCALE GENOMIC DNA]</scope>
    <source>
        <strain evidence="9 10">MA9</strain>
    </source>
</reference>
<dbReference type="InterPro" id="IPR035482">
    <property type="entry name" value="SIS_PGI_2"/>
</dbReference>
<proteinExistence type="inferred from homology"/>
<keyword evidence="5 7" id="KW-0413">Isomerase</keyword>
<accession>A0ABS9U9N3</accession>
<comment type="pathway">
    <text evidence="1 7 8">Carbohydrate degradation; glycolysis; D-glyceraldehyde 3-phosphate and glycerone phosphate from D-glucose: step 2/4.</text>
</comment>
<keyword evidence="10" id="KW-1185">Reference proteome</keyword>
<evidence type="ECO:0000313" key="9">
    <source>
        <dbReference type="EMBL" id="MCH7321036.1"/>
    </source>
</evidence>
<keyword evidence="4 7" id="KW-0324">Glycolysis</keyword>
<dbReference type="EMBL" id="JAKZFC010000001">
    <property type="protein sequence ID" value="MCH7321036.1"/>
    <property type="molecule type" value="Genomic_DNA"/>
</dbReference>
<dbReference type="RefSeq" id="WP_241368079.1">
    <property type="nucleotide sequence ID" value="NZ_JAKZFC010000001.1"/>
</dbReference>
<dbReference type="PANTHER" id="PTHR11469">
    <property type="entry name" value="GLUCOSE-6-PHOSPHATE ISOMERASE"/>
    <property type="match status" value="1"/>
</dbReference>
<comment type="caution">
    <text evidence="7">Lacks conserved residue(s) required for the propagation of feature annotation.</text>
</comment>
<protein>
    <recommendedName>
        <fullName evidence="7">Glucose-6-phosphate isomerase</fullName>
        <shortName evidence="7">GPI</shortName>
        <ecNumber evidence="7">5.3.1.9</ecNumber>
    </recommendedName>
    <alternativeName>
        <fullName evidence="7">Phosphoglucose isomerase</fullName>
        <shortName evidence="7">PGI</shortName>
    </alternativeName>
    <alternativeName>
        <fullName evidence="7">Phosphohexose isomerase</fullName>
        <shortName evidence="7">PHI</shortName>
    </alternativeName>
</protein>
<dbReference type="InterPro" id="IPR035476">
    <property type="entry name" value="SIS_PGI_1"/>
</dbReference>
<comment type="catalytic activity">
    <reaction evidence="6 7 8">
        <text>alpha-D-glucose 6-phosphate = beta-D-fructose 6-phosphate</text>
        <dbReference type="Rhea" id="RHEA:11816"/>
        <dbReference type="ChEBI" id="CHEBI:57634"/>
        <dbReference type="ChEBI" id="CHEBI:58225"/>
        <dbReference type="EC" id="5.3.1.9"/>
    </reaction>
</comment>
<feature type="active site" description="Proton donor" evidence="7">
    <location>
        <position position="280"/>
    </location>
</feature>
<dbReference type="NCBIfam" id="NF010697">
    <property type="entry name" value="PRK14097.1"/>
    <property type="match status" value="1"/>
</dbReference>
<feature type="active site" evidence="7">
    <location>
        <position position="415"/>
    </location>
</feature>
<dbReference type="HAMAP" id="MF_00473">
    <property type="entry name" value="G6P_isomerase"/>
    <property type="match status" value="1"/>
</dbReference>
<evidence type="ECO:0000256" key="1">
    <source>
        <dbReference type="ARBA" id="ARBA00004926"/>
    </source>
</evidence>
<dbReference type="PROSITE" id="PS51463">
    <property type="entry name" value="P_GLUCOSE_ISOMERASE_3"/>
    <property type="match status" value="1"/>
</dbReference>
<dbReference type="PROSITE" id="PS00765">
    <property type="entry name" value="P_GLUCOSE_ISOMERASE_1"/>
    <property type="match status" value="1"/>
</dbReference>